<dbReference type="InterPro" id="IPR011335">
    <property type="entry name" value="Restrct_endonuc-II-like"/>
</dbReference>
<feature type="coiled-coil region" evidence="1">
    <location>
        <begin position="113"/>
        <end position="154"/>
    </location>
</feature>
<evidence type="ECO:0000313" key="4">
    <source>
        <dbReference type="Proteomes" id="UP000218238"/>
    </source>
</evidence>
<gene>
    <name evidence="3" type="ORF">CK510_12140</name>
</gene>
<dbReference type="OrthoDB" id="483276at2"/>
<protein>
    <recommendedName>
        <fullName evidence="2">Putative restriction endonuclease domain-containing protein</fullName>
    </recommendedName>
</protein>
<dbReference type="CDD" id="cd06260">
    <property type="entry name" value="DUF820-like"/>
    <property type="match status" value="1"/>
</dbReference>
<evidence type="ECO:0000313" key="3">
    <source>
        <dbReference type="EMBL" id="PAX54616.1"/>
    </source>
</evidence>
<proteinExistence type="predicted"/>
<sequence>MVVFGRSKGDRGSYLQWKEENIIPQVVFEILSPGNTHREMIAKYNFYQRYGVEEYYLYDPETGELTGWLRRENELQEIAEIIGSVSPRLGVRFETSNGKLQIFRPDGQQFLTYLELDRLREQERERAERKRERAEQAESQLQALRALLESKGINPEEL</sequence>
<keyword evidence="4" id="KW-1185">Reference proteome</keyword>
<keyword evidence="1" id="KW-0175">Coiled coil</keyword>
<dbReference type="InterPro" id="IPR012296">
    <property type="entry name" value="Nuclease_put_TT1808"/>
</dbReference>
<dbReference type="SUPFAM" id="SSF52980">
    <property type="entry name" value="Restriction endonuclease-like"/>
    <property type="match status" value="1"/>
</dbReference>
<dbReference type="EMBL" id="NTFS01000111">
    <property type="protein sequence ID" value="PAX54616.1"/>
    <property type="molecule type" value="Genomic_DNA"/>
</dbReference>
<dbReference type="Proteomes" id="UP000218238">
    <property type="component" value="Unassembled WGS sequence"/>
</dbReference>
<accession>A0A2A2TJB5</accession>
<comment type="caution">
    <text evidence="3">The sequence shown here is derived from an EMBL/GenBank/DDBJ whole genome shotgun (WGS) entry which is preliminary data.</text>
</comment>
<evidence type="ECO:0000256" key="1">
    <source>
        <dbReference type="SAM" id="Coils"/>
    </source>
</evidence>
<reference evidence="3 4" key="1">
    <citation type="submission" date="2017-08" db="EMBL/GenBank/DDBJ databases">
        <title>Draft genome sequence of filamentous cyanobacterium Calothrix elsteri CCALA 953.</title>
        <authorList>
            <person name="Gagunashvili A.N."/>
            <person name="Elster J."/>
            <person name="Andresson O.S."/>
        </authorList>
    </citation>
    <scope>NUCLEOTIDE SEQUENCE [LARGE SCALE GENOMIC DNA]</scope>
    <source>
        <strain evidence="3 4">CCALA 953</strain>
    </source>
</reference>
<dbReference type="InterPro" id="IPR008538">
    <property type="entry name" value="Uma2"/>
</dbReference>
<evidence type="ECO:0000259" key="2">
    <source>
        <dbReference type="Pfam" id="PF05685"/>
    </source>
</evidence>
<dbReference type="AlphaFoldDB" id="A0A2A2TJB5"/>
<dbReference type="Gene3D" id="3.90.1570.10">
    <property type="entry name" value="tt1808, chain A"/>
    <property type="match status" value="1"/>
</dbReference>
<feature type="domain" description="Putative restriction endonuclease" evidence="2">
    <location>
        <begin position="9"/>
        <end position="77"/>
    </location>
</feature>
<dbReference type="PANTHER" id="PTHR33352">
    <property type="entry name" value="SLR1095 PROTEIN"/>
    <property type="match status" value="1"/>
</dbReference>
<dbReference type="PANTHER" id="PTHR33352:SF2">
    <property type="entry name" value="SLL0995 PROTEIN"/>
    <property type="match status" value="1"/>
</dbReference>
<name>A0A2A2TJB5_9CYAN</name>
<organism evidence="3 4">
    <name type="scientific">Brunnivagina elsteri CCALA 953</name>
    <dbReference type="NCBI Taxonomy" id="987040"/>
    <lineage>
        <taxon>Bacteria</taxon>
        <taxon>Bacillati</taxon>
        <taxon>Cyanobacteriota</taxon>
        <taxon>Cyanophyceae</taxon>
        <taxon>Nostocales</taxon>
        <taxon>Calotrichaceae</taxon>
        <taxon>Brunnivagina</taxon>
    </lineage>
</organism>
<dbReference type="Pfam" id="PF05685">
    <property type="entry name" value="Uma2"/>
    <property type="match status" value="1"/>
</dbReference>